<sequence length="116" mass="12908">MITTVNQDDCLDYFVVVHGIDPQTYERMAVHFECRRGGVRPTDQSRFISIPVTVGTLGSTLAWVKTELNGRHYELHLIVSVATNLSWGEVLIPAQIALLAGQAEAAIKIVFQLKRT</sequence>
<comment type="caution">
    <text evidence="1">The sequence shown here is derived from an EMBL/GenBank/DDBJ whole genome shotgun (WGS) entry which is preliminary data.</text>
</comment>
<evidence type="ECO:0008006" key="3">
    <source>
        <dbReference type="Google" id="ProtNLM"/>
    </source>
</evidence>
<protein>
    <recommendedName>
        <fullName evidence="3">DUF4279 domain-containing protein</fullName>
    </recommendedName>
</protein>
<dbReference type="Proteomes" id="UP000218643">
    <property type="component" value="Unassembled WGS sequence"/>
</dbReference>
<evidence type="ECO:0000313" key="2">
    <source>
        <dbReference type="Proteomes" id="UP000218643"/>
    </source>
</evidence>
<name>A0A854X4N2_PSEFL</name>
<proteinExistence type="predicted"/>
<dbReference type="AlphaFoldDB" id="A0A854X4N2"/>
<reference evidence="1 2" key="2">
    <citation type="submission" date="2017-10" db="EMBL/GenBank/DDBJ databases">
        <title>Rhizosphere-associated Pseudomonas modulate jasmonic acid/salicylic acid antagonism to induce systemic resistance to herbivores at the cost of susceptibility to pathogens.</title>
        <authorList>
            <person name="Haney C.H."/>
            <person name="Wiesmann C.L."/>
            <person name="Shapiro L.R."/>
            <person name="O'Sullivan L.R."/>
            <person name="Khorasani S."/>
            <person name="Melnyk R.A."/>
            <person name="Xiao L."/>
            <person name="Bush J."/>
            <person name="Carrillo J."/>
            <person name="Pierce N.E."/>
            <person name="Ausubel F.M."/>
        </authorList>
    </citation>
    <scope>NUCLEOTIDE SEQUENCE [LARGE SCALE GENOMIC DNA]</scope>
    <source>
        <strain evidence="1 2">CH229</strain>
    </source>
</reference>
<organism evidence="1 2">
    <name type="scientific">Pseudomonas fluorescens</name>
    <dbReference type="NCBI Taxonomy" id="294"/>
    <lineage>
        <taxon>Bacteria</taxon>
        <taxon>Pseudomonadati</taxon>
        <taxon>Pseudomonadota</taxon>
        <taxon>Gammaproteobacteria</taxon>
        <taxon>Pseudomonadales</taxon>
        <taxon>Pseudomonadaceae</taxon>
        <taxon>Pseudomonas</taxon>
    </lineage>
</organism>
<dbReference type="EMBL" id="NXHE01000053">
    <property type="protein sequence ID" value="PCM46752.1"/>
    <property type="molecule type" value="Genomic_DNA"/>
</dbReference>
<gene>
    <name evidence="1" type="ORF">CP335_25925</name>
</gene>
<evidence type="ECO:0000313" key="1">
    <source>
        <dbReference type="EMBL" id="PCM46752.1"/>
    </source>
</evidence>
<reference evidence="1 2" key="1">
    <citation type="submission" date="2017-09" db="EMBL/GenBank/DDBJ databases">
        <authorList>
            <person name="Haney C."/>
            <person name="Melnyk R."/>
        </authorList>
    </citation>
    <scope>NUCLEOTIDE SEQUENCE [LARGE SCALE GENOMIC DNA]</scope>
    <source>
        <strain evidence="1 2">CH229</strain>
    </source>
</reference>
<accession>A0A854X4N2</accession>
<dbReference type="RefSeq" id="WP_096797646.1">
    <property type="nucleotide sequence ID" value="NZ_NXHE01000053.1"/>
</dbReference>